<dbReference type="SUPFAM" id="SSF46785">
    <property type="entry name" value="Winged helix' DNA-binding domain"/>
    <property type="match status" value="1"/>
</dbReference>
<protein>
    <submittedName>
        <fullName evidence="5">Putative transcriptional regulator</fullName>
    </submittedName>
</protein>
<dbReference type="RefSeq" id="WP_281292362.1">
    <property type="nucleotide sequence ID" value="NZ_BAAABR010000047.1"/>
</dbReference>
<dbReference type="GO" id="GO:0003677">
    <property type="term" value="F:DNA binding"/>
    <property type="evidence" value="ECO:0007669"/>
    <property type="project" value="UniProtKB-KW"/>
</dbReference>
<reference evidence="5 6" key="1">
    <citation type="submission" date="2019-06" db="EMBL/GenBank/DDBJ databases">
        <title>Sequencing the genomes of 1000 actinobacteria strains.</title>
        <authorList>
            <person name="Klenk H.-P."/>
        </authorList>
    </citation>
    <scope>NUCLEOTIDE SEQUENCE [LARGE SCALE GENOMIC DNA]</scope>
    <source>
        <strain evidence="5 6">DSM 41649</strain>
    </source>
</reference>
<keyword evidence="2" id="KW-0805">Transcription regulation</keyword>
<dbReference type="InterPro" id="IPR036390">
    <property type="entry name" value="WH_DNA-bd_sf"/>
</dbReference>
<dbReference type="Pfam" id="PF03965">
    <property type="entry name" value="Penicillinase_R"/>
    <property type="match status" value="1"/>
</dbReference>
<dbReference type="InterPro" id="IPR005650">
    <property type="entry name" value="BlaI_family"/>
</dbReference>
<keyword evidence="4" id="KW-0804">Transcription</keyword>
<evidence type="ECO:0000256" key="2">
    <source>
        <dbReference type="ARBA" id="ARBA00023015"/>
    </source>
</evidence>
<dbReference type="Proteomes" id="UP000318416">
    <property type="component" value="Unassembled WGS sequence"/>
</dbReference>
<name>A0A561EXK7_9ACTN</name>
<sequence>MVRGLGELEAEIMDRLWSWGRPATVRDVVDDINRHRPVAYTTVMTVADILHGKGLLRRTKEGRAWLYEPVRSREEYTAAVMQDVLGLSKDRPAALSHFVNQMSADEVAALRAALRSIARSDDA</sequence>
<dbReference type="AlphaFoldDB" id="A0A561EXK7"/>
<evidence type="ECO:0000256" key="3">
    <source>
        <dbReference type="ARBA" id="ARBA00023125"/>
    </source>
</evidence>
<comment type="caution">
    <text evidence="5">The sequence shown here is derived from an EMBL/GenBank/DDBJ whole genome shotgun (WGS) entry which is preliminary data.</text>
</comment>
<dbReference type="Gene3D" id="1.10.10.10">
    <property type="entry name" value="Winged helix-like DNA-binding domain superfamily/Winged helix DNA-binding domain"/>
    <property type="match status" value="1"/>
</dbReference>
<keyword evidence="3" id="KW-0238">DNA-binding</keyword>
<dbReference type="GO" id="GO:0045892">
    <property type="term" value="P:negative regulation of DNA-templated transcription"/>
    <property type="evidence" value="ECO:0007669"/>
    <property type="project" value="InterPro"/>
</dbReference>
<dbReference type="EMBL" id="VIVR01000001">
    <property type="protein sequence ID" value="TWE20345.1"/>
    <property type="molecule type" value="Genomic_DNA"/>
</dbReference>
<keyword evidence="6" id="KW-1185">Reference proteome</keyword>
<dbReference type="PIRSF" id="PIRSF019455">
    <property type="entry name" value="CopR_AtkY"/>
    <property type="match status" value="1"/>
</dbReference>
<organism evidence="5 6">
    <name type="scientific">Kitasatospora atroaurantiaca</name>
    <dbReference type="NCBI Taxonomy" id="285545"/>
    <lineage>
        <taxon>Bacteria</taxon>
        <taxon>Bacillati</taxon>
        <taxon>Actinomycetota</taxon>
        <taxon>Actinomycetes</taxon>
        <taxon>Kitasatosporales</taxon>
        <taxon>Streptomycetaceae</taxon>
        <taxon>Kitasatospora</taxon>
    </lineage>
</organism>
<dbReference type="InterPro" id="IPR036388">
    <property type="entry name" value="WH-like_DNA-bd_sf"/>
</dbReference>
<proteinExistence type="inferred from homology"/>
<evidence type="ECO:0000256" key="4">
    <source>
        <dbReference type="ARBA" id="ARBA00023163"/>
    </source>
</evidence>
<evidence type="ECO:0000313" key="5">
    <source>
        <dbReference type="EMBL" id="TWE20345.1"/>
    </source>
</evidence>
<evidence type="ECO:0000256" key="1">
    <source>
        <dbReference type="ARBA" id="ARBA00011046"/>
    </source>
</evidence>
<comment type="similarity">
    <text evidence="1">Belongs to the BlaI transcriptional regulatory family.</text>
</comment>
<gene>
    <name evidence="5" type="ORF">FB465_5494</name>
</gene>
<dbReference type="Gene3D" id="6.10.140.850">
    <property type="match status" value="1"/>
</dbReference>
<evidence type="ECO:0000313" key="6">
    <source>
        <dbReference type="Proteomes" id="UP000318416"/>
    </source>
</evidence>
<accession>A0A561EXK7</accession>